<sequence length="215" mass="22587">MMRPVSARWGTVRDCSSLSGDILEVDAADCKAGRLPAAGGLDLPGETGRWIMALQGWMADAFCKERAWRELLLKVAGIRCDAVSEDKRGLLIFDWIMVTVLGSLQPCADAHGFGAAWSRMISDRSGTAASEAMLAASAAADSSRNARNGVVAAHASSAAAAATCSVIDYSGVIADSAARALMACGEVATVDDAWKRFDPLGLLRLLVITGAERRI</sequence>
<keyword evidence="3" id="KW-1185">Reference proteome</keyword>
<gene>
    <name evidence="1" type="ORF">J2S90_000167</name>
    <name evidence="2" type="ORF">J2S93_001536</name>
</gene>
<dbReference type="RefSeq" id="WP_306958846.1">
    <property type="nucleotide sequence ID" value="NZ_JAUSRG010000001.1"/>
</dbReference>
<evidence type="ECO:0000313" key="3">
    <source>
        <dbReference type="Proteomes" id="UP001230951"/>
    </source>
</evidence>
<dbReference type="AlphaFoldDB" id="A0AAW8DC86"/>
<dbReference type="EMBL" id="JAUSTF010000002">
    <property type="protein sequence ID" value="MDQ0180120.1"/>
    <property type="molecule type" value="Genomic_DNA"/>
</dbReference>
<comment type="caution">
    <text evidence="1">The sequence shown here is derived from an EMBL/GenBank/DDBJ whole genome shotgun (WGS) entry which is preliminary data.</text>
</comment>
<evidence type="ECO:0000313" key="1">
    <source>
        <dbReference type="EMBL" id="MDP9903227.1"/>
    </source>
</evidence>
<accession>A0AAW8DC86</accession>
<organism evidence="1 4">
    <name type="scientific">Arthrobacter bambusae</name>
    <dbReference type="NCBI Taxonomy" id="1338426"/>
    <lineage>
        <taxon>Bacteria</taxon>
        <taxon>Bacillati</taxon>
        <taxon>Actinomycetota</taxon>
        <taxon>Actinomycetes</taxon>
        <taxon>Micrococcales</taxon>
        <taxon>Micrococcaceae</taxon>
        <taxon>Arthrobacter</taxon>
    </lineage>
</organism>
<dbReference type="EMBL" id="JAUSRG010000001">
    <property type="protein sequence ID" value="MDP9903227.1"/>
    <property type="molecule type" value="Genomic_DNA"/>
</dbReference>
<evidence type="ECO:0000313" key="2">
    <source>
        <dbReference type="EMBL" id="MDQ0180120.1"/>
    </source>
</evidence>
<dbReference type="Proteomes" id="UP001230951">
    <property type="component" value="Unassembled WGS sequence"/>
</dbReference>
<protein>
    <submittedName>
        <fullName evidence="1">Uncharacterized protein</fullName>
    </submittedName>
</protein>
<evidence type="ECO:0000313" key="4">
    <source>
        <dbReference type="Proteomes" id="UP001242995"/>
    </source>
</evidence>
<dbReference type="Proteomes" id="UP001242995">
    <property type="component" value="Unassembled WGS sequence"/>
</dbReference>
<name>A0AAW8DC86_9MICC</name>
<reference evidence="1 3" key="1">
    <citation type="submission" date="2023-07" db="EMBL/GenBank/DDBJ databases">
        <title>Sorghum-associated microbial communities from plants grown in Nebraska, USA.</title>
        <authorList>
            <person name="Schachtman D."/>
        </authorList>
    </citation>
    <scope>NUCLEOTIDE SEQUENCE</scope>
    <source>
        <strain evidence="1">DS1006</strain>
        <strain evidence="2 3">DS1016</strain>
    </source>
</reference>
<proteinExistence type="predicted"/>